<dbReference type="OrthoDB" id="2013972at2759"/>
<comment type="similarity">
    <text evidence="1">Belongs to the methyltransferase superfamily. LaeA methyltransferase family.</text>
</comment>
<name>A0A0P7BAP9_9HYPO</name>
<evidence type="ECO:0000256" key="1">
    <source>
        <dbReference type="ARBA" id="ARBA00038158"/>
    </source>
</evidence>
<feature type="compositionally biased region" description="Low complexity" evidence="2">
    <location>
        <begin position="87"/>
        <end position="97"/>
    </location>
</feature>
<feature type="compositionally biased region" description="Acidic residues" evidence="2">
    <location>
        <begin position="74"/>
        <end position="86"/>
    </location>
</feature>
<dbReference type="STRING" id="78410.A0A0P7BAP9"/>
<comment type="caution">
    <text evidence="3">The sequence shown here is derived from an EMBL/GenBank/DDBJ whole genome shotgun (WGS) entry which is preliminary data.</text>
</comment>
<dbReference type="PANTHER" id="PTHR43591">
    <property type="entry name" value="METHYLTRANSFERASE"/>
    <property type="match status" value="1"/>
</dbReference>
<gene>
    <name evidence="3" type="ORF">AK830_g3874</name>
</gene>
<dbReference type="Pfam" id="PF13489">
    <property type="entry name" value="Methyltransf_23"/>
    <property type="match status" value="1"/>
</dbReference>
<dbReference type="PANTHER" id="PTHR43591:SF10">
    <property type="entry name" value="ABC TRANSMEMBRANE TYPE-1 DOMAIN-CONTAINING PROTEIN-RELATED"/>
    <property type="match status" value="1"/>
</dbReference>
<sequence length="401" mass="44618">MGDSAARRSKSPKSPTDPATEVATTDAETARPQTMLDPSHWEVSTYPNRLTCPASRQDTSEQSKLTQITQNDATAEDLPPDDDASDADSSLGDDAASSTASISSSILEYRVIHGRTYHADRGDAQYWAANDGRANESLDIIHHVSTLTTDGKLYLAPIDKNSLGKVLDVGTGTGIWAMDFGDEFPEAEVIGTDISPIQPSWVPPNVKFEIEDFTLDWTFADSSFDFVHMRYLYGSVPDWYDLYRRAYQVLKPGCWIESYEGDPMCHSDDGSLKEGSAIAEWGKFFYEGGNKLGRVFTPLPDSLQEKGMKAAGFVDIQSNTVKVPVGDWPKDPKMKEIGRFMQLGVETDVEGHVSFMANLLDGWTHDQVMLYCAQLRRELKGKKAHPYYYQRIVWAQKPLAT</sequence>
<evidence type="ECO:0000256" key="2">
    <source>
        <dbReference type="SAM" id="MobiDB-lite"/>
    </source>
</evidence>
<feature type="compositionally biased region" description="Polar residues" evidence="2">
    <location>
        <begin position="54"/>
        <end position="73"/>
    </location>
</feature>
<feature type="compositionally biased region" description="Low complexity" evidence="2">
    <location>
        <begin position="16"/>
        <end position="27"/>
    </location>
</feature>
<organism evidence="3 4">
    <name type="scientific">Neonectria ditissima</name>
    <dbReference type="NCBI Taxonomy" id="78410"/>
    <lineage>
        <taxon>Eukaryota</taxon>
        <taxon>Fungi</taxon>
        <taxon>Dikarya</taxon>
        <taxon>Ascomycota</taxon>
        <taxon>Pezizomycotina</taxon>
        <taxon>Sordariomycetes</taxon>
        <taxon>Hypocreomycetidae</taxon>
        <taxon>Hypocreales</taxon>
        <taxon>Nectriaceae</taxon>
        <taxon>Neonectria</taxon>
    </lineage>
</organism>
<dbReference type="AlphaFoldDB" id="A0A0P7BAP9"/>
<dbReference type="EMBL" id="LKCW01000044">
    <property type="protein sequence ID" value="KPM42703.1"/>
    <property type="molecule type" value="Genomic_DNA"/>
</dbReference>
<evidence type="ECO:0000313" key="3">
    <source>
        <dbReference type="EMBL" id="KPM42703.1"/>
    </source>
</evidence>
<keyword evidence="4" id="KW-1185">Reference proteome</keyword>
<accession>A0A0P7BAP9</accession>
<proteinExistence type="inferred from homology"/>
<dbReference type="Gene3D" id="3.40.50.150">
    <property type="entry name" value="Vaccinia Virus protein VP39"/>
    <property type="match status" value="1"/>
</dbReference>
<dbReference type="InterPro" id="IPR029063">
    <property type="entry name" value="SAM-dependent_MTases_sf"/>
</dbReference>
<evidence type="ECO:0008006" key="5">
    <source>
        <dbReference type="Google" id="ProtNLM"/>
    </source>
</evidence>
<protein>
    <recommendedName>
        <fullName evidence="5">Methyltransferase</fullName>
    </recommendedName>
</protein>
<dbReference type="SUPFAM" id="SSF53335">
    <property type="entry name" value="S-adenosyl-L-methionine-dependent methyltransferases"/>
    <property type="match status" value="1"/>
</dbReference>
<dbReference type="CDD" id="cd02440">
    <property type="entry name" value="AdoMet_MTases"/>
    <property type="match status" value="1"/>
</dbReference>
<reference evidence="3 4" key="1">
    <citation type="submission" date="2015-09" db="EMBL/GenBank/DDBJ databases">
        <title>Draft genome of a European isolate of the apple canker pathogen Neonectria ditissima.</title>
        <authorList>
            <person name="Gomez-Cortecero A."/>
            <person name="Harrison R.J."/>
            <person name="Armitage A.D."/>
        </authorList>
    </citation>
    <scope>NUCLEOTIDE SEQUENCE [LARGE SCALE GENOMIC DNA]</scope>
    <source>
        <strain evidence="3 4">R09/05</strain>
    </source>
</reference>
<dbReference type="GO" id="GO:0008168">
    <property type="term" value="F:methyltransferase activity"/>
    <property type="evidence" value="ECO:0007669"/>
    <property type="project" value="TreeGrafter"/>
</dbReference>
<evidence type="ECO:0000313" key="4">
    <source>
        <dbReference type="Proteomes" id="UP000050424"/>
    </source>
</evidence>
<dbReference type="Proteomes" id="UP000050424">
    <property type="component" value="Unassembled WGS sequence"/>
</dbReference>
<feature type="region of interest" description="Disordered" evidence="2">
    <location>
        <begin position="1"/>
        <end position="97"/>
    </location>
</feature>